<dbReference type="Ensembl" id="ENSMUNT00000031179.1">
    <property type="protein sequence ID" value="ENSMUNP00000028231.1"/>
    <property type="gene ID" value="ENSMUNG00000020763.1"/>
</dbReference>
<proteinExistence type="predicted"/>
<name>A0A8V5GSE3_MELUD</name>
<keyword evidence="4" id="KW-1185">Reference proteome</keyword>
<evidence type="ECO:0000256" key="1">
    <source>
        <dbReference type="ARBA" id="ARBA00022468"/>
    </source>
</evidence>
<dbReference type="AlphaFoldDB" id="A0A8V5GSE3"/>
<dbReference type="PANTHER" id="PTHR22957:SF645">
    <property type="entry name" value="LD27216P"/>
    <property type="match status" value="1"/>
</dbReference>
<organism evidence="3 4">
    <name type="scientific">Melopsittacus undulatus</name>
    <name type="common">Budgerigar</name>
    <name type="synonym">Psittacus undulatus</name>
    <dbReference type="NCBI Taxonomy" id="13146"/>
    <lineage>
        <taxon>Eukaryota</taxon>
        <taxon>Metazoa</taxon>
        <taxon>Chordata</taxon>
        <taxon>Craniata</taxon>
        <taxon>Vertebrata</taxon>
        <taxon>Euteleostomi</taxon>
        <taxon>Archelosauria</taxon>
        <taxon>Archosauria</taxon>
        <taxon>Dinosauria</taxon>
        <taxon>Saurischia</taxon>
        <taxon>Theropoda</taxon>
        <taxon>Coelurosauria</taxon>
        <taxon>Aves</taxon>
        <taxon>Neognathae</taxon>
        <taxon>Neoaves</taxon>
        <taxon>Telluraves</taxon>
        <taxon>Australaves</taxon>
        <taxon>Psittaciformes</taxon>
        <taxon>Psittaculidae</taxon>
        <taxon>Melopsittacus</taxon>
    </lineage>
</organism>
<accession>A0A8V5GSE3</accession>
<dbReference type="PANTHER" id="PTHR22957">
    <property type="entry name" value="TBC1 DOMAIN FAMILY MEMBER GTPASE-ACTIVATING PROTEIN"/>
    <property type="match status" value="1"/>
</dbReference>
<evidence type="ECO:0000313" key="3">
    <source>
        <dbReference type="Ensembl" id="ENSMUNP00000028231.1"/>
    </source>
</evidence>
<feature type="compositionally biased region" description="Basic and acidic residues" evidence="2">
    <location>
        <begin position="243"/>
        <end position="258"/>
    </location>
</feature>
<feature type="region of interest" description="Disordered" evidence="2">
    <location>
        <begin position="53"/>
        <end position="82"/>
    </location>
</feature>
<feature type="region of interest" description="Disordered" evidence="2">
    <location>
        <begin position="476"/>
        <end position="511"/>
    </location>
</feature>
<dbReference type="Gene3D" id="1.10.8.270">
    <property type="entry name" value="putative rabgap domain of human tbc1 domain family member 14 like domains"/>
    <property type="match status" value="1"/>
</dbReference>
<dbReference type="SMART" id="SM00164">
    <property type="entry name" value="TBC"/>
    <property type="match status" value="1"/>
</dbReference>
<reference evidence="3" key="1">
    <citation type="submission" date="2020-03" db="EMBL/GenBank/DDBJ databases">
        <title>Melopsittacus undulatus (budgerigar) genome, bMelUnd1, maternal haplotype with Z.</title>
        <authorList>
            <person name="Gedman G."/>
            <person name="Mountcastle J."/>
            <person name="Haase B."/>
            <person name="Formenti G."/>
            <person name="Wright T."/>
            <person name="Apodaca J."/>
            <person name="Pelan S."/>
            <person name="Chow W."/>
            <person name="Rhie A."/>
            <person name="Howe K."/>
            <person name="Fedrigo O."/>
            <person name="Jarvis E.D."/>
        </authorList>
    </citation>
    <scope>NUCLEOTIDE SEQUENCE [LARGE SCALE GENOMIC DNA]</scope>
</reference>
<gene>
    <name evidence="3" type="primary">LOC117437749</name>
</gene>
<reference evidence="3" key="2">
    <citation type="submission" date="2025-08" db="UniProtKB">
        <authorList>
            <consortium name="Ensembl"/>
        </authorList>
    </citation>
    <scope>IDENTIFICATION</scope>
</reference>
<protein>
    <submittedName>
        <fullName evidence="3">Uncharacterized protein</fullName>
    </submittedName>
</protein>
<keyword evidence="1" id="KW-0343">GTPase activation</keyword>
<dbReference type="Pfam" id="PF00566">
    <property type="entry name" value="RabGAP-TBC"/>
    <property type="match status" value="1"/>
</dbReference>
<reference evidence="3" key="3">
    <citation type="submission" date="2025-09" db="UniProtKB">
        <authorList>
            <consortium name="Ensembl"/>
        </authorList>
    </citation>
    <scope>IDENTIFICATION</scope>
</reference>
<dbReference type="PROSITE" id="PS50086">
    <property type="entry name" value="TBC_RABGAP"/>
    <property type="match status" value="1"/>
</dbReference>
<dbReference type="SUPFAM" id="SSF47923">
    <property type="entry name" value="Ypt/Rab-GAP domain of gyp1p"/>
    <property type="match status" value="1"/>
</dbReference>
<sequence>MRMESVCERVLLEVTGVSIHPRLRPSPPHRDGLVRGRLRVLEGADGLVLHWEPLEAPGEAPEDTEGAEPPDPGYEPDWAVLSPPRPRPQAPGWVCGFRLALGELWGLRWGPPGLRPPFLVLLPKGGPCPCPPPLHFPRGGARKLLQMLGPHLRPHPHDPRLFLVTPPEEAGPGPSPSLVTRLLQGPYAATVGGLSRLLGGGSPRGPSPCEEGAEPEPPFEVIACVRLGPRPSPARGPPVTQEEWGRSHDPEGRSLDPEGLRARIFRGGLSPEVRPQGWRLLLGGGSEDPSERRASYFRMKLQWRSQSPGQLQRNRLLRRYRHRLEKDLARCHGDSSSQQRALMHDVLMTYCMYHFDLGYVHGMSELLPPLLSVIPDEAEAFWGFSSIMELVGSSFGPSQERLKQQLGEVGQLLGVLEPRLEVRGTRRCCSRWLQLRFQPLMGLEGTMRLWEVLWTGLPCPNFLLLVLSSLLVLSEAEEEEEEEEEEGEGEEGDGDLPPQPPNNRDGDMDEEHGREEVRMGMGMGAMGYGDGDMEMGALGYGDGDIGIWGWGYWDMGMRTLGYGDG</sequence>
<dbReference type="Proteomes" id="UP000694405">
    <property type="component" value="Chromosome 27"/>
</dbReference>
<dbReference type="GO" id="GO:0005096">
    <property type="term" value="F:GTPase activator activity"/>
    <property type="evidence" value="ECO:0007669"/>
    <property type="project" value="UniProtKB-KW"/>
</dbReference>
<feature type="compositionally biased region" description="Acidic residues" evidence="2">
    <location>
        <begin position="476"/>
        <end position="494"/>
    </location>
</feature>
<evidence type="ECO:0000313" key="4">
    <source>
        <dbReference type="Proteomes" id="UP000694405"/>
    </source>
</evidence>
<dbReference type="InterPro" id="IPR035969">
    <property type="entry name" value="Rab-GAP_TBC_sf"/>
</dbReference>
<dbReference type="InterPro" id="IPR000195">
    <property type="entry name" value="Rab-GAP-TBC_dom"/>
</dbReference>
<evidence type="ECO:0000256" key="2">
    <source>
        <dbReference type="SAM" id="MobiDB-lite"/>
    </source>
</evidence>
<feature type="region of interest" description="Disordered" evidence="2">
    <location>
        <begin position="229"/>
        <end position="258"/>
    </location>
</feature>